<organism evidence="1 2">
    <name type="scientific">Cryphonectria parasitica (strain ATCC 38755 / EP155)</name>
    <dbReference type="NCBI Taxonomy" id="660469"/>
    <lineage>
        <taxon>Eukaryota</taxon>
        <taxon>Fungi</taxon>
        <taxon>Dikarya</taxon>
        <taxon>Ascomycota</taxon>
        <taxon>Pezizomycotina</taxon>
        <taxon>Sordariomycetes</taxon>
        <taxon>Sordariomycetidae</taxon>
        <taxon>Diaporthales</taxon>
        <taxon>Cryphonectriaceae</taxon>
        <taxon>Cryphonectria-Endothia species complex</taxon>
        <taxon>Cryphonectria</taxon>
    </lineage>
</organism>
<keyword evidence="2" id="KW-1185">Reference proteome</keyword>
<proteinExistence type="predicted"/>
<dbReference type="AlphaFoldDB" id="A0A9P4XX87"/>
<evidence type="ECO:0000313" key="2">
    <source>
        <dbReference type="Proteomes" id="UP000803844"/>
    </source>
</evidence>
<reference evidence="1" key="1">
    <citation type="journal article" date="2020" name="Phytopathology">
        <title>Genome sequence of the chestnut blight fungus Cryphonectria parasitica EP155: A fundamental resource for an archetypical invasive plant pathogen.</title>
        <authorList>
            <person name="Crouch J.A."/>
            <person name="Dawe A."/>
            <person name="Aerts A."/>
            <person name="Barry K."/>
            <person name="Churchill A.C.L."/>
            <person name="Grimwood J."/>
            <person name="Hillman B."/>
            <person name="Milgroom M.G."/>
            <person name="Pangilinan J."/>
            <person name="Smith M."/>
            <person name="Salamov A."/>
            <person name="Schmutz J."/>
            <person name="Yadav J."/>
            <person name="Grigoriev I.V."/>
            <person name="Nuss D."/>
        </authorList>
    </citation>
    <scope>NUCLEOTIDE SEQUENCE</scope>
    <source>
        <strain evidence="1">EP155</strain>
    </source>
</reference>
<gene>
    <name evidence="1" type="ORF">M406DRAFT_332973</name>
</gene>
<sequence>MDDRTGFRSLPTELRTRILEHTHLGPPETGGYRVDEQYTYREAVDVFYSNTRFDFFQDDLGATLSFLRDVIPRAGLSRLRHLEFTMTEAQCACWASGAIASGFPAEMLERNVAPMYWGGGSPPTFDYKADWRAVLAFIASYADLPRLNITVEMSQCCWPFVECSLPRHETVDLSMIRFIYDFYVDVATAMCSLKGLGSATFELSTFGQPLKPWLEREVLGYSKEPIFETDQAEPSWEDDLWHPRFFKVIPPWHDMSRKLEGSNYQPDQ</sequence>
<name>A0A9P4XX87_CRYP1</name>
<comment type="caution">
    <text evidence="1">The sequence shown here is derived from an EMBL/GenBank/DDBJ whole genome shotgun (WGS) entry which is preliminary data.</text>
</comment>
<dbReference type="EMBL" id="MU032350">
    <property type="protein sequence ID" value="KAF3762599.1"/>
    <property type="molecule type" value="Genomic_DNA"/>
</dbReference>
<dbReference type="GeneID" id="63837929"/>
<accession>A0A9P4XX87</accession>
<evidence type="ECO:0000313" key="1">
    <source>
        <dbReference type="EMBL" id="KAF3762599.1"/>
    </source>
</evidence>
<dbReference type="RefSeq" id="XP_040773578.1">
    <property type="nucleotide sequence ID" value="XM_040920800.1"/>
</dbReference>
<protein>
    <submittedName>
        <fullName evidence="1">Uncharacterized protein</fullName>
    </submittedName>
</protein>
<dbReference type="Proteomes" id="UP000803844">
    <property type="component" value="Unassembled WGS sequence"/>
</dbReference>
<dbReference type="OrthoDB" id="2099276at2759"/>